<evidence type="ECO:0000256" key="5">
    <source>
        <dbReference type="ARBA" id="ARBA00022737"/>
    </source>
</evidence>
<keyword evidence="6" id="KW-0547">Nucleotide-binding</keyword>
<evidence type="ECO:0000256" key="4">
    <source>
        <dbReference type="ARBA" id="ARBA00022597"/>
    </source>
</evidence>
<dbReference type="PANTHER" id="PTHR43790">
    <property type="entry name" value="CARBOHYDRATE TRANSPORT ATP-BINDING PROTEIN MG119-RELATED"/>
    <property type="match status" value="1"/>
</dbReference>
<dbReference type="FunFam" id="3.40.50.300:FF:000127">
    <property type="entry name" value="Ribose import ATP-binding protein RbsA"/>
    <property type="match status" value="1"/>
</dbReference>
<evidence type="ECO:0000256" key="3">
    <source>
        <dbReference type="ARBA" id="ARBA00022475"/>
    </source>
</evidence>
<keyword evidence="9" id="KW-0472">Membrane</keyword>
<keyword evidence="5" id="KW-0677">Repeat</keyword>
<dbReference type="InterPro" id="IPR003439">
    <property type="entry name" value="ABC_transporter-like_ATP-bd"/>
</dbReference>
<dbReference type="Pfam" id="PF00005">
    <property type="entry name" value="ABC_tran"/>
    <property type="match status" value="2"/>
</dbReference>
<dbReference type="PROSITE" id="PS50893">
    <property type="entry name" value="ABC_TRANSPORTER_2"/>
    <property type="match status" value="2"/>
</dbReference>
<keyword evidence="4" id="KW-0762">Sugar transport</keyword>
<evidence type="ECO:0000256" key="9">
    <source>
        <dbReference type="ARBA" id="ARBA00023136"/>
    </source>
</evidence>
<name>A0A8J6N0P1_9DELT</name>
<feature type="domain" description="ABC transporter" evidence="10">
    <location>
        <begin position="9"/>
        <end position="245"/>
    </location>
</feature>
<dbReference type="InterPro" id="IPR050107">
    <property type="entry name" value="ABC_carbohydrate_import_ATPase"/>
</dbReference>
<evidence type="ECO:0000256" key="2">
    <source>
        <dbReference type="ARBA" id="ARBA00022448"/>
    </source>
</evidence>
<evidence type="ECO:0000259" key="10">
    <source>
        <dbReference type="PROSITE" id="PS50893"/>
    </source>
</evidence>
<evidence type="ECO:0000256" key="7">
    <source>
        <dbReference type="ARBA" id="ARBA00022840"/>
    </source>
</evidence>
<comment type="caution">
    <text evidence="11">The sequence shown here is derived from an EMBL/GenBank/DDBJ whole genome shotgun (WGS) entry which is preliminary data.</text>
</comment>
<sequence length="514" mass="57191">MGGQENIVIRTEQVSKSFPGVRALKELDFEVTRGEVHALCGENGAGKSTLMKIIVREYVEDEGNIFIEGHNVEGLGIRGVQELGLSIIHQELNLIPMLTVAQNICLGREPVNWIGKIDWKSMRKMAEEFLSEVTSEIDVENFVENLSISEQQLVAIARSLVTSPRILILDEPTARLDQKSSDSFFSFIERAKQKDLTVVYISHRLEEIYRICDRVTVLRDGKKIITEQINELPQTELVKYMLGREITQQVPKESVPIGEVKLSVKDLFPKEKGANINFDLKSGEILGIVGSIGAGKSEVARAIFGADPKKKGTISVAGKEVKINTPQDAIREGLALIPEERRDQGLVGNESVRKNMTMAALKKKFCVGPSWIQKDKEIEAVETSIRTLRIATPGTEQEVQFLSGGTQQKVVVAKWLMSDSSIYIFDEPTKGIDVGGKYDIYKLIVDLARQGAGIIFISNELMEVLSLCDRVLVMFNGQIIKGLETVATNREELLFYVMGGRDYAETANNSKGYH</sequence>
<dbReference type="SUPFAM" id="SSF52540">
    <property type="entry name" value="P-loop containing nucleoside triphosphate hydrolases"/>
    <property type="match status" value="2"/>
</dbReference>
<feature type="domain" description="ABC transporter" evidence="10">
    <location>
        <begin position="255"/>
        <end position="501"/>
    </location>
</feature>
<dbReference type="Proteomes" id="UP000650524">
    <property type="component" value="Unassembled WGS sequence"/>
</dbReference>
<dbReference type="CDD" id="cd03216">
    <property type="entry name" value="ABC_Carb_Monos_I"/>
    <property type="match status" value="1"/>
</dbReference>
<dbReference type="PANTHER" id="PTHR43790:SF3">
    <property type="entry name" value="D-ALLOSE IMPORT ATP-BINDING PROTEIN ALSA-RELATED"/>
    <property type="match status" value="1"/>
</dbReference>
<dbReference type="GO" id="GO:0005524">
    <property type="term" value="F:ATP binding"/>
    <property type="evidence" value="ECO:0007669"/>
    <property type="project" value="UniProtKB-KW"/>
</dbReference>
<comment type="subcellular location">
    <subcellularLocation>
        <location evidence="1">Cell membrane</location>
        <topology evidence="1">Peripheral membrane protein</topology>
    </subcellularLocation>
</comment>
<evidence type="ECO:0000313" key="11">
    <source>
        <dbReference type="EMBL" id="MBC8178031.1"/>
    </source>
</evidence>
<dbReference type="Gene3D" id="3.40.50.300">
    <property type="entry name" value="P-loop containing nucleotide triphosphate hydrolases"/>
    <property type="match status" value="2"/>
</dbReference>
<evidence type="ECO:0000256" key="8">
    <source>
        <dbReference type="ARBA" id="ARBA00022967"/>
    </source>
</evidence>
<keyword evidence="2" id="KW-0813">Transport</keyword>
<proteinExistence type="predicted"/>
<dbReference type="CDD" id="cd03215">
    <property type="entry name" value="ABC_Carb_Monos_II"/>
    <property type="match status" value="1"/>
</dbReference>
<evidence type="ECO:0000256" key="6">
    <source>
        <dbReference type="ARBA" id="ARBA00022741"/>
    </source>
</evidence>
<dbReference type="AlphaFoldDB" id="A0A8J6N0P1"/>
<dbReference type="GO" id="GO:0016887">
    <property type="term" value="F:ATP hydrolysis activity"/>
    <property type="evidence" value="ECO:0007669"/>
    <property type="project" value="InterPro"/>
</dbReference>
<evidence type="ECO:0000256" key="1">
    <source>
        <dbReference type="ARBA" id="ARBA00004202"/>
    </source>
</evidence>
<protein>
    <submittedName>
        <fullName evidence="11">Sugar ABC transporter ATP-binding protein</fullName>
    </submittedName>
</protein>
<dbReference type="InterPro" id="IPR003593">
    <property type="entry name" value="AAA+_ATPase"/>
</dbReference>
<dbReference type="InterPro" id="IPR027417">
    <property type="entry name" value="P-loop_NTPase"/>
</dbReference>
<accession>A0A8J6N0P1</accession>
<dbReference type="GO" id="GO:0005886">
    <property type="term" value="C:plasma membrane"/>
    <property type="evidence" value="ECO:0007669"/>
    <property type="project" value="UniProtKB-SubCell"/>
</dbReference>
<dbReference type="EMBL" id="JACNJD010000252">
    <property type="protein sequence ID" value="MBC8178031.1"/>
    <property type="molecule type" value="Genomic_DNA"/>
</dbReference>
<organism evidence="11 12">
    <name type="scientific">Candidatus Desulfacyla euxinica</name>
    <dbReference type="NCBI Taxonomy" id="2841693"/>
    <lineage>
        <taxon>Bacteria</taxon>
        <taxon>Deltaproteobacteria</taxon>
        <taxon>Candidatus Desulfacyla</taxon>
    </lineage>
</organism>
<keyword evidence="3" id="KW-1003">Cell membrane</keyword>
<keyword evidence="8" id="KW-1278">Translocase</keyword>
<gene>
    <name evidence="11" type="ORF">H8E19_11560</name>
</gene>
<evidence type="ECO:0000313" key="12">
    <source>
        <dbReference type="Proteomes" id="UP000650524"/>
    </source>
</evidence>
<dbReference type="SMART" id="SM00382">
    <property type="entry name" value="AAA"/>
    <property type="match status" value="2"/>
</dbReference>
<reference evidence="11 12" key="1">
    <citation type="submission" date="2020-08" db="EMBL/GenBank/DDBJ databases">
        <title>Bridging the membrane lipid divide: bacteria of the FCB group superphylum have the potential to synthesize archaeal ether lipids.</title>
        <authorList>
            <person name="Villanueva L."/>
            <person name="Von Meijenfeldt F.A.B."/>
            <person name="Westbye A.B."/>
            <person name="Yadav S."/>
            <person name="Hopmans E.C."/>
            <person name="Dutilh B.E."/>
            <person name="Sinninghe Damste J.S."/>
        </authorList>
    </citation>
    <scope>NUCLEOTIDE SEQUENCE [LARGE SCALE GENOMIC DNA]</scope>
    <source>
        <strain evidence="11">NIOZ-UU27</strain>
    </source>
</reference>
<keyword evidence="7 11" id="KW-0067">ATP-binding</keyword>